<dbReference type="WBParaSite" id="PS1159_v2.g7485.t1">
    <property type="protein sequence ID" value="PS1159_v2.g7485.t1"/>
    <property type="gene ID" value="PS1159_v2.g7485"/>
</dbReference>
<evidence type="ECO:0000313" key="2">
    <source>
        <dbReference type="WBParaSite" id="PS1159_v2.g7485.t1"/>
    </source>
</evidence>
<evidence type="ECO:0000313" key="1">
    <source>
        <dbReference type="Proteomes" id="UP000887580"/>
    </source>
</evidence>
<dbReference type="Proteomes" id="UP000887580">
    <property type="component" value="Unplaced"/>
</dbReference>
<organism evidence="1 2">
    <name type="scientific">Panagrolaimus sp. PS1159</name>
    <dbReference type="NCBI Taxonomy" id="55785"/>
    <lineage>
        <taxon>Eukaryota</taxon>
        <taxon>Metazoa</taxon>
        <taxon>Ecdysozoa</taxon>
        <taxon>Nematoda</taxon>
        <taxon>Chromadorea</taxon>
        <taxon>Rhabditida</taxon>
        <taxon>Tylenchina</taxon>
        <taxon>Panagrolaimomorpha</taxon>
        <taxon>Panagrolaimoidea</taxon>
        <taxon>Panagrolaimidae</taxon>
        <taxon>Panagrolaimus</taxon>
    </lineage>
</organism>
<protein>
    <submittedName>
        <fullName evidence="2">Uncharacterized protein</fullName>
    </submittedName>
</protein>
<accession>A0AC35GQS7</accession>
<reference evidence="2" key="1">
    <citation type="submission" date="2022-11" db="UniProtKB">
        <authorList>
            <consortium name="WormBaseParasite"/>
        </authorList>
    </citation>
    <scope>IDENTIFICATION</scope>
</reference>
<sequence length="162" mass="19181">MSKLISRLYRCEAKYIYIFDQELAFNELEFLIKHGGIIELNLESCQIKDENDDYIFLETITKYLPNIENLQLPNIKMNANTAYVLTKQEFKGKLSCFCIKTIYGESFDPIEFQKFITVANNNDEFFSLQLLFNDLDFDAKFVKKAEEIMNDYKNIDIGYYDF</sequence>
<proteinExistence type="predicted"/>
<name>A0AC35GQS7_9BILA</name>